<dbReference type="AlphaFoldDB" id="A0A078JYC2"/>
<organism evidence="1">
    <name type="scientific">Brassica napus</name>
    <name type="common">Rape</name>
    <dbReference type="NCBI Taxonomy" id="3708"/>
    <lineage>
        <taxon>Eukaryota</taxon>
        <taxon>Viridiplantae</taxon>
        <taxon>Streptophyta</taxon>
        <taxon>Embryophyta</taxon>
        <taxon>Tracheophyta</taxon>
        <taxon>Spermatophyta</taxon>
        <taxon>Magnoliopsida</taxon>
        <taxon>eudicotyledons</taxon>
        <taxon>Gunneridae</taxon>
        <taxon>Pentapetalae</taxon>
        <taxon>rosids</taxon>
        <taxon>malvids</taxon>
        <taxon>Brassicales</taxon>
        <taxon>Brassicaceae</taxon>
        <taxon>Brassiceae</taxon>
        <taxon>Brassica</taxon>
    </lineage>
</organism>
<gene>
    <name evidence="1" type="primary">BnaCnng72720D</name>
    <name evidence="1" type="ORF">GSBRNA2T00014570001</name>
</gene>
<proteinExistence type="predicted"/>
<name>A0A078JYC2_BRANA</name>
<accession>A0A078JYC2</accession>
<reference evidence="1" key="1">
    <citation type="journal article" date="2014" name="Science">
        <title>Plant genetics. Early allopolyploid evolution in the post-Neolithic Brassica napus oilseed genome.</title>
        <authorList>
            <person name="Chalhoub B."/>
            <person name="Denoeud F."/>
            <person name="Liu S."/>
            <person name="Parkin I.A."/>
            <person name="Tang H."/>
            <person name="Wang X."/>
            <person name="Chiquet J."/>
            <person name="Belcram H."/>
            <person name="Tong C."/>
            <person name="Samans B."/>
            <person name="Correa M."/>
            <person name="Da Silva C."/>
            <person name="Just J."/>
            <person name="Falentin C."/>
            <person name="Koh C.S."/>
            <person name="Le Clainche I."/>
            <person name="Bernard M."/>
            <person name="Bento P."/>
            <person name="Noel B."/>
            <person name="Labadie K."/>
            <person name="Alberti A."/>
            <person name="Charles M."/>
            <person name="Arnaud D."/>
            <person name="Guo H."/>
            <person name="Daviaud C."/>
            <person name="Alamery S."/>
            <person name="Jabbari K."/>
            <person name="Zhao M."/>
            <person name="Edger P.P."/>
            <person name="Chelaifa H."/>
            <person name="Tack D."/>
            <person name="Lassalle G."/>
            <person name="Mestiri I."/>
            <person name="Schnel N."/>
            <person name="Le Paslier M.C."/>
            <person name="Fan G."/>
            <person name="Renault V."/>
            <person name="Bayer P.E."/>
            <person name="Golicz A.A."/>
            <person name="Manoli S."/>
            <person name="Lee T.H."/>
            <person name="Thi V.H."/>
            <person name="Chalabi S."/>
            <person name="Hu Q."/>
            <person name="Fan C."/>
            <person name="Tollenaere R."/>
            <person name="Lu Y."/>
            <person name="Battail C."/>
            <person name="Shen J."/>
            <person name="Sidebottom C.H."/>
            <person name="Wang X."/>
            <person name="Canaguier A."/>
            <person name="Chauveau A."/>
            <person name="Berard A."/>
            <person name="Deniot G."/>
            <person name="Guan M."/>
            <person name="Liu Z."/>
            <person name="Sun F."/>
            <person name="Lim Y.P."/>
            <person name="Lyons E."/>
            <person name="Town C.D."/>
            <person name="Bancroft I."/>
            <person name="Wang X."/>
            <person name="Meng J."/>
            <person name="Ma J."/>
            <person name="Pires J.C."/>
            <person name="King G.J."/>
            <person name="Brunel D."/>
            <person name="Delourme R."/>
            <person name="Renard M."/>
            <person name="Aury J.M."/>
            <person name="Adams K.L."/>
            <person name="Batley J."/>
            <person name="Snowdon R.J."/>
            <person name="Tost J."/>
            <person name="Edwards D."/>
            <person name="Zhou Y."/>
            <person name="Hua W."/>
            <person name="Sharpe A.G."/>
            <person name="Paterson A.H."/>
            <person name="Guan C."/>
            <person name="Wincker P."/>
        </authorList>
    </citation>
    <scope>NUCLEOTIDE SEQUENCE [LARGE SCALE GENOMIC DNA]</scope>
</reference>
<sequence length="68" mass="7650">MVKQLLSHMEGDVSGGNQTEEHNYIGKVVTTIEINQENCQVCLSSLFLCIFWEISHGSSSLFLSCFYC</sequence>
<reference evidence="1" key="2">
    <citation type="submission" date="2014-06" db="EMBL/GenBank/DDBJ databases">
        <authorList>
            <person name="Genoscope - CEA"/>
        </authorList>
    </citation>
    <scope>NUCLEOTIDE SEQUENCE</scope>
</reference>
<dbReference type="PaxDb" id="3708-A0A078JYC2"/>
<protein>
    <submittedName>
        <fullName evidence="1">BnaCnng72720D protein</fullName>
    </submittedName>
</protein>
<dbReference type="EMBL" id="LK045660">
    <property type="protein sequence ID" value="CDY71395.1"/>
    <property type="molecule type" value="Genomic_DNA"/>
</dbReference>
<dbReference type="Gramene" id="CDY71395">
    <property type="protein sequence ID" value="CDY71395"/>
    <property type="gene ID" value="GSBRNA2T00014570001"/>
</dbReference>
<evidence type="ECO:0000313" key="1">
    <source>
        <dbReference type="EMBL" id="CDY71395.1"/>
    </source>
</evidence>